<dbReference type="EMBL" id="CAJPVJ010053453">
    <property type="protein sequence ID" value="CAG2183369.1"/>
    <property type="molecule type" value="Genomic_DNA"/>
</dbReference>
<accession>A0A7R9R2K1</accession>
<reference evidence="1" key="1">
    <citation type="submission" date="2020-11" db="EMBL/GenBank/DDBJ databases">
        <authorList>
            <person name="Tran Van P."/>
        </authorList>
    </citation>
    <scope>NUCLEOTIDE SEQUENCE</scope>
</reference>
<organism evidence="1">
    <name type="scientific">Oppiella nova</name>
    <dbReference type="NCBI Taxonomy" id="334625"/>
    <lineage>
        <taxon>Eukaryota</taxon>
        <taxon>Metazoa</taxon>
        <taxon>Ecdysozoa</taxon>
        <taxon>Arthropoda</taxon>
        <taxon>Chelicerata</taxon>
        <taxon>Arachnida</taxon>
        <taxon>Acari</taxon>
        <taxon>Acariformes</taxon>
        <taxon>Sarcoptiformes</taxon>
        <taxon>Oribatida</taxon>
        <taxon>Brachypylina</taxon>
        <taxon>Oppioidea</taxon>
        <taxon>Oppiidae</taxon>
        <taxon>Oppiella</taxon>
    </lineage>
</organism>
<proteinExistence type="predicted"/>
<sequence length="47" mass="5135">MIVIPVLPVPPRPVSPMAAPLLPLPMAIRVVIISAIDRNINTIIWII</sequence>
<dbReference type="AlphaFoldDB" id="A0A7R9R2K1"/>
<keyword evidence="2" id="KW-1185">Reference proteome</keyword>
<protein>
    <submittedName>
        <fullName evidence="1">Uncharacterized protein</fullName>
    </submittedName>
</protein>
<name>A0A7R9R2K1_9ACAR</name>
<dbReference type="Proteomes" id="UP000728032">
    <property type="component" value="Unassembled WGS sequence"/>
</dbReference>
<dbReference type="EMBL" id="OC968278">
    <property type="protein sequence ID" value="CAD7666301.1"/>
    <property type="molecule type" value="Genomic_DNA"/>
</dbReference>
<evidence type="ECO:0000313" key="2">
    <source>
        <dbReference type="Proteomes" id="UP000728032"/>
    </source>
</evidence>
<evidence type="ECO:0000313" key="1">
    <source>
        <dbReference type="EMBL" id="CAD7666301.1"/>
    </source>
</evidence>
<gene>
    <name evidence="1" type="ORF">ONB1V03_LOCUS22790</name>
</gene>